<dbReference type="PANTHER" id="PTHR18896">
    <property type="entry name" value="PHOSPHOLIPASE D"/>
    <property type="match status" value="1"/>
</dbReference>
<feature type="domain" description="PLD phosphodiesterase" evidence="9">
    <location>
        <begin position="224"/>
        <end position="251"/>
    </location>
</feature>
<evidence type="ECO:0000256" key="2">
    <source>
        <dbReference type="ARBA" id="ARBA00012027"/>
    </source>
</evidence>
<evidence type="ECO:0000313" key="11">
    <source>
        <dbReference type="Proteomes" id="UP001058974"/>
    </source>
</evidence>
<comment type="catalytic activity">
    <reaction evidence="1">
        <text>a 1,2-diacyl-sn-glycero-3-phosphocholine + H2O = a 1,2-diacyl-sn-glycero-3-phosphate + choline + H(+)</text>
        <dbReference type="Rhea" id="RHEA:14445"/>
        <dbReference type="ChEBI" id="CHEBI:15354"/>
        <dbReference type="ChEBI" id="CHEBI:15377"/>
        <dbReference type="ChEBI" id="CHEBI:15378"/>
        <dbReference type="ChEBI" id="CHEBI:57643"/>
        <dbReference type="ChEBI" id="CHEBI:58608"/>
        <dbReference type="EC" id="3.1.4.4"/>
    </reaction>
</comment>
<gene>
    <name evidence="10" type="ORF">KIW84_064101</name>
</gene>
<keyword evidence="6" id="KW-0443">Lipid metabolism</keyword>
<dbReference type="SMART" id="SM00155">
    <property type="entry name" value="PLDc"/>
    <property type="match status" value="1"/>
</dbReference>
<keyword evidence="3" id="KW-0677">Repeat</keyword>
<keyword evidence="5" id="KW-0442">Lipid degradation</keyword>
<dbReference type="Pfam" id="PF00614">
    <property type="entry name" value="PLDc"/>
    <property type="match status" value="1"/>
</dbReference>
<dbReference type="SUPFAM" id="SSF50729">
    <property type="entry name" value="PH domain-like"/>
    <property type="match status" value="1"/>
</dbReference>
<feature type="compositionally biased region" description="Polar residues" evidence="7">
    <location>
        <begin position="410"/>
        <end position="420"/>
    </location>
</feature>
<evidence type="ECO:0000256" key="1">
    <source>
        <dbReference type="ARBA" id="ARBA00000798"/>
    </source>
</evidence>
<feature type="compositionally biased region" description="Basic and acidic residues" evidence="7">
    <location>
        <begin position="367"/>
        <end position="378"/>
    </location>
</feature>
<dbReference type="GO" id="GO:0004630">
    <property type="term" value="F:phospholipase D activity"/>
    <property type="evidence" value="ECO:0007669"/>
    <property type="project" value="UniProtKB-EC"/>
</dbReference>
<comment type="caution">
    <text evidence="10">The sequence shown here is derived from an EMBL/GenBank/DDBJ whole genome shotgun (WGS) entry which is preliminary data.</text>
</comment>
<dbReference type="AlphaFoldDB" id="A0A9D5A5Q4"/>
<dbReference type="Gene3D" id="2.30.29.30">
    <property type="entry name" value="Pleckstrin-homology domain (PH domain)/Phosphotyrosine-binding domain (PTB)"/>
    <property type="match status" value="1"/>
</dbReference>
<dbReference type="EMBL" id="JAMSHJ010000006">
    <property type="protein sequence ID" value="KAI5398602.1"/>
    <property type="molecule type" value="Genomic_DNA"/>
</dbReference>
<dbReference type="GO" id="GO:0035556">
    <property type="term" value="P:intracellular signal transduction"/>
    <property type="evidence" value="ECO:0007669"/>
    <property type="project" value="InterPro"/>
</dbReference>
<dbReference type="PIRSF" id="PIRSF009376">
    <property type="entry name" value="Phospholipase_D_euk"/>
    <property type="match status" value="1"/>
</dbReference>
<sequence>MVWAVLKPGFLALLDDPFNNRPLDIITFDVLPSSPGKGETKIYLAEPIKERNPLRYTFKVTSGNRSICLRTISSAKVQTWVTAINEAGLRPMEGWCCPHRFGSFAPIRGLTVDGSQAQWFVDGEAAFEAIASSIQDAKSEIFITGWWLCPELYLRRPFDSFPTFRLDSLLEEKAKQGVQIYVLLYKEVSIALKINSLYSMRRLLKIHENVRVLRYPDHFASGVYLWSHHEKLVIIDYKVCFLGGLDLSFGRYDTPEHRVGDSPSVIWPGKDYYNPRESEPNSWEDTMTDEFDRQKYPRMPWHDVHCALWGPPCRDIARHFVQRWNHAKRTKAPNEHEIPLLMPHHHMVIPHYMGRSKEIDIDDEKDEDNKKKIDRHDSFSSQSPLQDIPLLLPQEADGAVTSNGDHRNFSESSPLLSQNLEGETLVSDNEKKGFQDEVVPFNFGPQCTVDAIDGWWETPKGTNDATTLEYGQVGPRTTCHCQVIRSVSQWSVGTSQPEESIHTAYCSLIEKAKHFIYIENQFFISGLAMDDTIQNRILEAIYRRILQAHKEHEDFRVIIVMPLLPGFQWCCNCESLDTLAVQDNF</sequence>
<name>A0A9D5A5Q4_PEA</name>
<feature type="region of interest" description="Disordered" evidence="7">
    <location>
        <begin position="364"/>
        <end position="420"/>
    </location>
</feature>
<evidence type="ECO:0000259" key="9">
    <source>
        <dbReference type="PROSITE" id="PS50035"/>
    </source>
</evidence>
<dbReference type="EC" id="3.1.4.4" evidence="2"/>
<evidence type="ECO:0000256" key="6">
    <source>
        <dbReference type="ARBA" id="ARBA00023098"/>
    </source>
</evidence>
<proteinExistence type="predicted"/>
<dbReference type="InterPro" id="IPR016555">
    <property type="entry name" value="PLipase_D_euk"/>
</dbReference>
<reference evidence="10 11" key="1">
    <citation type="journal article" date="2022" name="Nat. Genet.">
        <title>Improved pea reference genome and pan-genome highlight genomic features and evolutionary characteristics.</title>
        <authorList>
            <person name="Yang T."/>
            <person name="Liu R."/>
            <person name="Luo Y."/>
            <person name="Hu S."/>
            <person name="Wang D."/>
            <person name="Wang C."/>
            <person name="Pandey M.K."/>
            <person name="Ge S."/>
            <person name="Xu Q."/>
            <person name="Li N."/>
            <person name="Li G."/>
            <person name="Huang Y."/>
            <person name="Saxena R.K."/>
            <person name="Ji Y."/>
            <person name="Li M."/>
            <person name="Yan X."/>
            <person name="He Y."/>
            <person name="Liu Y."/>
            <person name="Wang X."/>
            <person name="Xiang C."/>
            <person name="Varshney R.K."/>
            <person name="Ding H."/>
            <person name="Gao S."/>
            <person name="Zong X."/>
        </authorList>
    </citation>
    <scope>NUCLEOTIDE SEQUENCE [LARGE SCALE GENOMIC DNA]</scope>
    <source>
        <strain evidence="10 11">cv. Zhongwan 6</strain>
    </source>
</reference>
<protein>
    <recommendedName>
        <fullName evidence="2">phospholipase D</fullName>
        <ecNumber evidence="2">3.1.4.4</ecNumber>
    </recommendedName>
</protein>
<evidence type="ECO:0000256" key="3">
    <source>
        <dbReference type="ARBA" id="ARBA00022737"/>
    </source>
</evidence>
<dbReference type="PROSITE" id="PS50003">
    <property type="entry name" value="PH_DOMAIN"/>
    <property type="match status" value="1"/>
</dbReference>
<dbReference type="InterPro" id="IPR001849">
    <property type="entry name" value="PH_domain"/>
</dbReference>
<dbReference type="GO" id="GO:0006654">
    <property type="term" value="P:phosphatidic acid biosynthetic process"/>
    <property type="evidence" value="ECO:0007669"/>
    <property type="project" value="InterPro"/>
</dbReference>
<keyword evidence="4" id="KW-0378">Hydrolase</keyword>
<dbReference type="PROSITE" id="PS50035">
    <property type="entry name" value="PLD"/>
    <property type="match status" value="1"/>
</dbReference>
<dbReference type="InterPro" id="IPR015679">
    <property type="entry name" value="PLipase_D_fam"/>
</dbReference>
<dbReference type="Gramene" id="Psat06G0410100-T3">
    <property type="protein sequence ID" value="KAI5398602.1"/>
    <property type="gene ID" value="KIW84_064101"/>
</dbReference>
<evidence type="ECO:0000256" key="5">
    <source>
        <dbReference type="ARBA" id="ARBA00022963"/>
    </source>
</evidence>
<evidence type="ECO:0000256" key="4">
    <source>
        <dbReference type="ARBA" id="ARBA00022801"/>
    </source>
</evidence>
<dbReference type="GO" id="GO:0009395">
    <property type="term" value="P:phospholipid catabolic process"/>
    <property type="evidence" value="ECO:0007669"/>
    <property type="project" value="TreeGrafter"/>
</dbReference>
<dbReference type="Gene3D" id="3.30.870.10">
    <property type="entry name" value="Endonuclease Chain A"/>
    <property type="match status" value="2"/>
</dbReference>
<dbReference type="CDD" id="cd09138">
    <property type="entry name" value="PLDc_vPLD1_2_yPLD_like_1"/>
    <property type="match status" value="1"/>
</dbReference>
<dbReference type="PANTHER" id="PTHR18896:SF133">
    <property type="entry name" value="PHOSPHOLIPASE D ZETA 2"/>
    <property type="match status" value="1"/>
</dbReference>
<accession>A0A9D5A5Q4</accession>
<dbReference type="SUPFAM" id="SSF56024">
    <property type="entry name" value="Phospholipase D/nuclease"/>
    <property type="match status" value="2"/>
</dbReference>
<dbReference type="InterPro" id="IPR001736">
    <property type="entry name" value="PLipase_D/transphosphatidylase"/>
</dbReference>
<dbReference type="GO" id="GO:0005886">
    <property type="term" value="C:plasma membrane"/>
    <property type="evidence" value="ECO:0007669"/>
    <property type="project" value="TreeGrafter"/>
</dbReference>
<dbReference type="Proteomes" id="UP001058974">
    <property type="component" value="Chromosome 6"/>
</dbReference>
<evidence type="ECO:0000259" key="8">
    <source>
        <dbReference type="PROSITE" id="PS50003"/>
    </source>
</evidence>
<organism evidence="10 11">
    <name type="scientific">Pisum sativum</name>
    <name type="common">Garden pea</name>
    <name type="synonym">Lathyrus oleraceus</name>
    <dbReference type="NCBI Taxonomy" id="3888"/>
    <lineage>
        <taxon>Eukaryota</taxon>
        <taxon>Viridiplantae</taxon>
        <taxon>Streptophyta</taxon>
        <taxon>Embryophyta</taxon>
        <taxon>Tracheophyta</taxon>
        <taxon>Spermatophyta</taxon>
        <taxon>Magnoliopsida</taxon>
        <taxon>eudicotyledons</taxon>
        <taxon>Gunneridae</taxon>
        <taxon>Pentapetalae</taxon>
        <taxon>rosids</taxon>
        <taxon>fabids</taxon>
        <taxon>Fabales</taxon>
        <taxon>Fabaceae</taxon>
        <taxon>Papilionoideae</taxon>
        <taxon>50 kb inversion clade</taxon>
        <taxon>NPAAA clade</taxon>
        <taxon>Hologalegina</taxon>
        <taxon>IRL clade</taxon>
        <taxon>Fabeae</taxon>
        <taxon>Lathyrus</taxon>
    </lineage>
</organism>
<keyword evidence="11" id="KW-1185">Reference proteome</keyword>
<evidence type="ECO:0000313" key="10">
    <source>
        <dbReference type="EMBL" id="KAI5398602.1"/>
    </source>
</evidence>
<feature type="domain" description="PH" evidence="8">
    <location>
        <begin position="1"/>
        <end position="89"/>
    </location>
</feature>
<dbReference type="InterPro" id="IPR011993">
    <property type="entry name" value="PH-like_dom_sf"/>
</dbReference>
<evidence type="ECO:0000256" key="7">
    <source>
        <dbReference type="SAM" id="MobiDB-lite"/>
    </source>
</evidence>